<protein>
    <submittedName>
        <fullName evidence="1">Uncharacterized protein</fullName>
    </submittedName>
</protein>
<comment type="caution">
    <text evidence="1">The sequence shown here is derived from an EMBL/GenBank/DDBJ whole genome shotgun (WGS) entry which is preliminary data.</text>
</comment>
<name>A0A101RMH6_9ACTN</name>
<organism evidence="1 2">
    <name type="scientific">Streptomyces canus</name>
    <dbReference type="NCBI Taxonomy" id="58343"/>
    <lineage>
        <taxon>Bacteria</taxon>
        <taxon>Bacillati</taxon>
        <taxon>Actinomycetota</taxon>
        <taxon>Actinomycetes</taxon>
        <taxon>Kitasatosporales</taxon>
        <taxon>Streptomycetaceae</taxon>
        <taxon>Streptomyces</taxon>
        <taxon>Streptomyces aurantiacus group</taxon>
    </lineage>
</organism>
<proteinExistence type="predicted"/>
<sequence>MGEGFGTFGSTSRDHDLLDFSYRAHGPKLHPGLCTRTHDAHPDRVRSGGHIHGDSANGTGSPCAKLRTMHECQQLAIPGTPNSHQLLSTDKGVVRPEAEHLLLAQMPGSEDEVPVTEIGAHTRRRLHAAFIAGQDCRPYGPDSSPGIELGANIVVVEQSRRHMHPFPGEIILSKRHGHDIRLWPEDRSVSGPTTDDRA</sequence>
<evidence type="ECO:0000313" key="2">
    <source>
        <dbReference type="Proteomes" id="UP000053669"/>
    </source>
</evidence>
<dbReference type="EMBL" id="LMWU01000062">
    <property type="protein sequence ID" value="KUN58264.1"/>
    <property type="molecule type" value="Genomic_DNA"/>
</dbReference>
<gene>
    <name evidence="1" type="ORF">AQJ46_43450</name>
</gene>
<dbReference type="AlphaFoldDB" id="A0A101RMH6"/>
<reference evidence="1 2" key="1">
    <citation type="submission" date="2015-10" db="EMBL/GenBank/DDBJ databases">
        <title>Draft genome sequence of Streptomyces canus DSM 40017, type strain for the species Streptomyces canus.</title>
        <authorList>
            <person name="Ruckert C."/>
            <person name="Winkler A."/>
            <person name="Kalinowski J."/>
            <person name="Kampfer P."/>
            <person name="Glaeser S."/>
        </authorList>
    </citation>
    <scope>NUCLEOTIDE SEQUENCE [LARGE SCALE GENOMIC DNA]</scope>
    <source>
        <strain evidence="1 2">DSM 40017</strain>
    </source>
</reference>
<accession>A0A101RMH6</accession>
<dbReference type="Proteomes" id="UP000053669">
    <property type="component" value="Unassembled WGS sequence"/>
</dbReference>
<evidence type="ECO:0000313" key="1">
    <source>
        <dbReference type="EMBL" id="KUN58264.1"/>
    </source>
</evidence>